<dbReference type="KEGG" id="sphh:SDAV_002211"/>
<gene>
    <name evidence="2" type="ORF">SDAV_002211</name>
</gene>
<dbReference type="Proteomes" id="UP000253689">
    <property type="component" value="Chromosome"/>
</dbReference>
<proteinExistence type="predicted"/>
<evidence type="ECO:0000313" key="3">
    <source>
        <dbReference type="Proteomes" id="UP000253689"/>
    </source>
</evidence>
<organism evidence="2 3">
    <name type="scientific">Spiroplasma phoeniceum P40</name>
    <dbReference type="NCBI Taxonomy" id="1276259"/>
    <lineage>
        <taxon>Bacteria</taxon>
        <taxon>Bacillati</taxon>
        <taxon>Mycoplasmatota</taxon>
        <taxon>Mollicutes</taxon>
        <taxon>Entomoplasmatales</taxon>
        <taxon>Spiroplasmataceae</taxon>
        <taxon>Spiroplasma</taxon>
    </lineage>
</organism>
<name>A0A345DSF3_9MOLU</name>
<dbReference type="AlphaFoldDB" id="A0A345DSF3"/>
<dbReference type="EMBL" id="CP031088">
    <property type="protein sequence ID" value="AXF97144.1"/>
    <property type="molecule type" value="Genomic_DNA"/>
</dbReference>
<keyword evidence="3" id="KW-1185">Reference proteome</keyword>
<accession>A0A345DSF3</accession>
<dbReference type="RefSeq" id="WP_114565529.1">
    <property type="nucleotide sequence ID" value="NZ_CP031088.1"/>
</dbReference>
<sequence length="87" mass="10539">MTITEWIKYEKLEKENQVLKNQIAEKDKEIEKLKQVQLYKEDFVIYSFGCEECNLTYSCKNKCKLFWTLKDNLKYDKLPSKEDKTCI</sequence>
<feature type="coiled-coil region" evidence="1">
    <location>
        <begin position="9"/>
        <end position="36"/>
    </location>
</feature>
<evidence type="ECO:0000256" key="1">
    <source>
        <dbReference type="SAM" id="Coils"/>
    </source>
</evidence>
<reference evidence="3" key="1">
    <citation type="submission" date="2018-07" db="EMBL/GenBank/DDBJ databases">
        <title>Complete Genome Sequence of Spiroplasma phoeniceum.</title>
        <authorList>
            <person name="Davis R.E."/>
            <person name="Shao J.Y."/>
            <person name="Zhao Y."/>
            <person name="Silver A."/>
            <person name="Stump z."/>
            <person name="Gasparich G."/>
        </authorList>
    </citation>
    <scope>NUCLEOTIDE SEQUENCE [LARGE SCALE GENOMIC DNA]</scope>
    <source>
        <strain evidence="3">P40</strain>
    </source>
</reference>
<evidence type="ECO:0000313" key="2">
    <source>
        <dbReference type="EMBL" id="AXF97144.1"/>
    </source>
</evidence>
<keyword evidence="1" id="KW-0175">Coiled coil</keyword>
<protein>
    <submittedName>
        <fullName evidence="2">Uncharacterized protein</fullName>
    </submittedName>
</protein>